<protein>
    <submittedName>
        <fullName evidence="2">Uncharacterized protein</fullName>
    </submittedName>
</protein>
<proteinExistence type="predicted"/>
<dbReference type="RefSeq" id="XP_016972926.2">
    <property type="nucleotide sequence ID" value="XM_017117437.2"/>
</dbReference>
<evidence type="ECO:0000256" key="1">
    <source>
        <dbReference type="SAM" id="MobiDB-lite"/>
    </source>
</evidence>
<evidence type="ECO:0000313" key="3">
    <source>
        <dbReference type="Proteomes" id="UP001652680"/>
    </source>
</evidence>
<sequence>MSVCLEKIVKLHSQIITMDMSLDEYYEQCMAPKLHETHGYGPFPSQGHLRRHYHRMHYFGSEYLQHRTPKQPVHRNLAKKSSAENAELERLCEVLSKIFVEMPARAYPSLGMRYQKNEKAAGPNENDTTKSTNWKTVQQENSTNAVQAKASPWA</sequence>
<reference evidence="3" key="1">
    <citation type="journal article" date="2021" name="Elife">
        <title>Highly contiguous assemblies of 101 drosophilid genomes.</title>
        <authorList>
            <person name="Kim B.Y."/>
            <person name="Wang J.R."/>
            <person name="Miller D.E."/>
            <person name="Barmina O."/>
            <person name="Delaney E."/>
            <person name="Thompson A."/>
            <person name="Comeault A.A."/>
            <person name="Peede D."/>
            <person name="D'Agostino E.R."/>
            <person name="Pelaez J."/>
            <person name="Aguilar J.M."/>
            <person name="Haji D."/>
            <person name="Matsunaga T."/>
            <person name="Armstrong E.E."/>
            <person name="Zych M."/>
            <person name="Ogawa Y."/>
            <person name="Stamenkovic-Radak M."/>
            <person name="Jelic M."/>
            <person name="Veselinovic M.S."/>
            <person name="Tanaskovic M."/>
            <person name="Eric P."/>
            <person name="Gao J.J."/>
            <person name="Katoh T.K."/>
            <person name="Toda M.J."/>
            <person name="Watabe H."/>
            <person name="Watada M."/>
            <person name="Davis J.S."/>
            <person name="Moyle L.C."/>
            <person name="Manoli G."/>
            <person name="Bertolini E."/>
            <person name="Kostal V."/>
            <person name="Hawley R.S."/>
            <person name="Takahashi A."/>
            <person name="Jones C.D."/>
            <person name="Price D.K."/>
            <person name="Whiteman N."/>
            <person name="Kopp A."/>
            <person name="Matute D.R."/>
            <person name="Petrov D.A."/>
        </authorList>
    </citation>
    <scope>NUCLEOTIDE SEQUENCE [LARGE SCALE GENOMIC DNA]</scope>
</reference>
<reference evidence="2" key="2">
    <citation type="submission" date="2025-05" db="UniProtKB">
        <authorList>
            <consortium name="EnsemblMetazoa"/>
        </authorList>
    </citation>
    <scope>IDENTIFICATION</scope>
</reference>
<evidence type="ECO:0000313" key="2">
    <source>
        <dbReference type="EnsemblMetazoa" id="XP_016972926.2"/>
    </source>
</evidence>
<feature type="compositionally biased region" description="Polar residues" evidence="1">
    <location>
        <begin position="125"/>
        <end position="146"/>
    </location>
</feature>
<dbReference type="Proteomes" id="UP001652680">
    <property type="component" value="Unassembled WGS sequence"/>
</dbReference>
<organism evidence="2 3">
    <name type="scientific">Drosophila rhopaloa</name>
    <name type="common">Fruit fly</name>
    <dbReference type="NCBI Taxonomy" id="1041015"/>
    <lineage>
        <taxon>Eukaryota</taxon>
        <taxon>Metazoa</taxon>
        <taxon>Ecdysozoa</taxon>
        <taxon>Arthropoda</taxon>
        <taxon>Hexapoda</taxon>
        <taxon>Insecta</taxon>
        <taxon>Pterygota</taxon>
        <taxon>Neoptera</taxon>
        <taxon>Endopterygota</taxon>
        <taxon>Diptera</taxon>
        <taxon>Brachycera</taxon>
        <taxon>Muscomorpha</taxon>
        <taxon>Ephydroidea</taxon>
        <taxon>Drosophilidae</taxon>
        <taxon>Drosophila</taxon>
        <taxon>Sophophora</taxon>
    </lineage>
</organism>
<accession>A0ABM5H165</accession>
<dbReference type="EnsemblMetazoa" id="XM_017117437.2">
    <property type="protein sequence ID" value="XP_016972926.2"/>
    <property type="gene ID" value="LOC108040143"/>
</dbReference>
<name>A0ABM5H165_DRORH</name>
<dbReference type="GeneID" id="108040143"/>
<keyword evidence="3" id="KW-1185">Reference proteome</keyword>
<feature type="region of interest" description="Disordered" evidence="1">
    <location>
        <begin position="117"/>
        <end position="154"/>
    </location>
</feature>